<proteinExistence type="predicted"/>
<comment type="caution">
    <text evidence="2">The sequence shown here is derived from an EMBL/GenBank/DDBJ whole genome shotgun (WGS) entry which is preliminary data.</text>
</comment>
<dbReference type="EMBL" id="JBHUGY010000061">
    <property type="protein sequence ID" value="MFD2057628.1"/>
    <property type="molecule type" value="Genomic_DNA"/>
</dbReference>
<keyword evidence="1" id="KW-0812">Transmembrane</keyword>
<organism evidence="2 3">
    <name type="scientific">Mesorhizobium calcicola</name>
    <dbReference type="NCBI Taxonomy" id="1300310"/>
    <lineage>
        <taxon>Bacteria</taxon>
        <taxon>Pseudomonadati</taxon>
        <taxon>Pseudomonadota</taxon>
        <taxon>Alphaproteobacteria</taxon>
        <taxon>Hyphomicrobiales</taxon>
        <taxon>Phyllobacteriaceae</taxon>
        <taxon>Mesorhizobium</taxon>
    </lineage>
</organism>
<evidence type="ECO:0000256" key="1">
    <source>
        <dbReference type="SAM" id="Phobius"/>
    </source>
</evidence>
<keyword evidence="3" id="KW-1185">Reference proteome</keyword>
<accession>A0ABW4WNG3</accession>
<keyword evidence="1" id="KW-1133">Transmembrane helix</keyword>
<gene>
    <name evidence="2" type="ORF">ACFSQT_32445</name>
</gene>
<protein>
    <submittedName>
        <fullName evidence="2">Uncharacterized protein</fullName>
    </submittedName>
</protein>
<dbReference type="RefSeq" id="WP_379025761.1">
    <property type="nucleotide sequence ID" value="NZ_JBHUGY010000061.1"/>
</dbReference>
<keyword evidence="1" id="KW-0472">Membrane</keyword>
<evidence type="ECO:0000313" key="2">
    <source>
        <dbReference type="EMBL" id="MFD2057628.1"/>
    </source>
</evidence>
<evidence type="ECO:0000313" key="3">
    <source>
        <dbReference type="Proteomes" id="UP001597349"/>
    </source>
</evidence>
<sequence length="58" mass="5973">MAGDLNRLEQAARMSMGGFQDQEAPASPLPAAPHASLRLAGLGLTAVIIAVVLFQLVS</sequence>
<reference evidence="3" key="1">
    <citation type="journal article" date="2019" name="Int. J. Syst. Evol. Microbiol.">
        <title>The Global Catalogue of Microorganisms (GCM) 10K type strain sequencing project: providing services to taxonomists for standard genome sequencing and annotation.</title>
        <authorList>
            <consortium name="The Broad Institute Genomics Platform"/>
            <consortium name="The Broad Institute Genome Sequencing Center for Infectious Disease"/>
            <person name="Wu L."/>
            <person name="Ma J."/>
        </authorList>
    </citation>
    <scope>NUCLEOTIDE SEQUENCE [LARGE SCALE GENOMIC DNA]</scope>
    <source>
        <strain evidence="3">CGMCC 1.16226</strain>
    </source>
</reference>
<feature type="transmembrane region" description="Helical" evidence="1">
    <location>
        <begin position="37"/>
        <end position="57"/>
    </location>
</feature>
<name>A0ABW4WNG3_9HYPH</name>
<dbReference type="Proteomes" id="UP001597349">
    <property type="component" value="Unassembled WGS sequence"/>
</dbReference>